<feature type="compositionally biased region" description="Low complexity" evidence="1">
    <location>
        <begin position="121"/>
        <end position="134"/>
    </location>
</feature>
<dbReference type="VEuPathDB" id="MicrosporidiaDB:NBO_4g0055"/>
<organism evidence="2 3">
    <name type="scientific">Nosema bombycis (strain CQ1 / CVCC 102059)</name>
    <name type="common">Microsporidian parasite</name>
    <name type="synonym">Pebrine of silkworm</name>
    <dbReference type="NCBI Taxonomy" id="578461"/>
    <lineage>
        <taxon>Eukaryota</taxon>
        <taxon>Fungi</taxon>
        <taxon>Fungi incertae sedis</taxon>
        <taxon>Microsporidia</taxon>
        <taxon>Nosematidae</taxon>
        <taxon>Nosema</taxon>
    </lineage>
</organism>
<dbReference type="EMBL" id="KB908912">
    <property type="protein sequence ID" value="EOB15427.1"/>
    <property type="molecule type" value="Genomic_DNA"/>
</dbReference>
<sequence length="212" mass="24348">MGKKQTRARSYVDVYLKETGLINTIGSKRWNEFLDDVYMSFKKSKMVKSKSEGDLCVVRDTEIEGKLVYNKELCGDVVDGRVGDSRVVDSRVGDSKEYDRGVNEDIMVKNGDRKESRDDIPISNPHISNPPINIPIHNIPPPCSPDYNESYYNNGYLQSVGHPFVQLKHPPLENPHLENPHLFKPKIKREEIELRIQAVFGLLKLRRVKKNK</sequence>
<keyword evidence="3" id="KW-1185">Reference proteome</keyword>
<accession>R0KZ21</accession>
<gene>
    <name evidence="2" type="ORF">NBO_4g0055</name>
</gene>
<name>R0KZ21_NOSB1</name>
<protein>
    <submittedName>
        <fullName evidence="2">Uncharacterized protein</fullName>
    </submittedName>
</protein>
<dbReference type="OrthoDB" id="10267970at2759"/>
<feature type="region of interest" description="Disordered" evidence="1">
    <location>
        <begin position="113"/>
        <end position="134"/>
    </location>
</feature>
<dbReference type="Proteomes" id="UP000016927">
    <property type="component" value="Unassembled WGS sequence"/>
</dbReference>
<proteinExistence type="predicted"/>
<evidence type="ECO:0000313" key="3">
    <source>
        <dbReference type="Proteomes" id="UP000016927"/>
    </source>
</evidence>
<dbReference type="HOGENOM" id="CLU_1300039_0_0_1"/>
<evidence type="ECO:0000313" key="2">
    <source>
        <dbReference type="EMBL" id="EOB15427.1"/>
    </source>
</evidence>
<evidence type="ECO:0000256" key="1">
    <source>
        <dbReference type="SAM" id="MobiDB-lite"/>
    </source>
</evidence>
<reference evidence="2 3" key="1">
    <citation type="journal article" date="2013" name="BMC Genomics">
        <title>Comparative genomics of parasitic silkworm microsporidia reveal an association between genome expansion and host adaptation.</title>
        <authorList>
            <person name="Pan G."/>
            <person name="Xu J."/>
            <person name="Li T."/>
            <person name="Xia Q."/>
            <person name="Liu S.L."/>
            <person name="Zhang G."/>
            <person name="Li S."/>
            <person name="Li C."/>
            <person name="Liu H."/>
            <person name="Yang L."/>
            <person name="Liu T."/>
            <person name="Zhang X."/>
            <person name="Wu Z."/>
            <person name="Fan W."/>
            <person name="Dang X."/>
            <person name="Xiang H."/>
            <person name="Tao M."/>
            <person name="Li Y."/>
            <person name="Hu J."/>
            <person name="Li Z."/>
            <person name="Lin L."/>
            <person name="Luo J."/>
            <person name="Geng L."/>
            <person name="Wang L."/>
            <person name="Long M."/>
            <person name="Wan Y."/>
            <person name="He N."/>
            <person name="Zhang Z."/>
            <person name="Lu C."/>
            <person name="Keeling P.J."/>
            <person name="Wang J."/>
            <person name="Xiang Z."/>
            <person name="Zhou Z."/>
        </authorList>
    </citation>
    <scope>NUCLEOTIDE SEQUENCE [LARGE SCALE GENOMIC DNA]</scope>
    <source>
        <strain evidence="3">CQ1 / CVCC 102059</strain>
    </source>
</reference>
<dbReference type="AlphaFoldDB" id="R0KZ21"/>